<protein>
    <recommendedName>
        <fullName evidence="2">N-terminal domain-containing protein</fullName>
    </recommendedName>
</protein>
<sequence>MPKRQEPDVKREKPDVKRETPDAKREQRDAKRKKRDLHQELTDHVIALLRSKRTLWSVPWAGTLVGLPQQHDGTYYDGDNAMELWAEAKRRQYRSPVWLTKKRAKKLGGELCEDEEQNGTVVEYWHRLHAHGLDDEDSCVVDARQHGRHFVERYTVFNAEQFDGLPARMYAKANLVAKSRDKRDLDLDRDFGAYILRSGVALPPGEDDLYDPYEDGIGVQNLDSTTRHGGNHYYWRLARAIILSTGHHERLDRKTMAGSSSSTDDSWEALIATIGATMLCAALGMAPVDCAIVDSIRIESGEHDQRWRVRWQWLSGSKYRLVKAATQAQEAADYVLDVIRGVVDPTAKRAKKRRRDAESESE</sequence>
<dbReference type="AlphaFoldDB" id="A0A316Z942"/>
<evidence type="ECO:0000256" key="1">
    <source>
        <dbReference type="SAM" id="MobiDB-lite"/>
    </source>
</evidence>
<keyword evidence="4" id="KW-1185">Reference proteome</keyword>
<dbReference type="Pfam" id="PF08401">
    <property type="entry name" value="ArdcN"/>
    <property type="match status" value="1"/>
</dbReference>
<feature type="region of interest" description="Disordered" evidence="1">
    <location>
        <begin position="1"/>
        <end position="36"/>
    </location>
</feature>
<dbReference type="RefSeq" id="XP_025598065.1">
    <property type="nucleotide sequence ID" value="XM_025739783.1"/>
</dbReference>
<proteinExistence type="predicted"/>
<feature type="compositionally biased region" description="Basic and acidic residues" evidence="1">
    <location>
        <begin position="1"/>
        <end position="29"/>
    </location>
</feature>
<evidence type="ECO:0000313" key="3">
    <source>
        <dbReference type="EMBL" id="PWN97786.1"/>
    </source>
</evidence>
<dbReference type="GeneID" id="37267329"/>
<name>A0A316Z942_9BASI</name>
<dbReference type="InterPro" id="IPR013610">
    <property type="entry name" value="ArdC_N"/>
</dbReference>
<evidence type="ECO:0000313" key="4">
    <source>
        <dbReference type="Proteomes" id="UP000245946"/>
    </source>
</evidence>
<feature type="domain" description="N-terminal" evidence="2">
    <location>
        <begin position="36"/>
        <end position="157"/>
    </location>
</feature>
<dbReference type="GO" id="GO:0003697">
    <property type="term" value="F:single-stranded DNA binding"/>
    <property type="evidence" value="ECO:0007669"/>
    <property type="project" value="InterPro"/>
</dbReference>
<accession>A0A316Z942</accession>
<dbReference type="EMBL" id="KZ819293">
    <property type="protein sequence ID" value="PWN97786.1"/>
    <property type="molecule type" value="Genomic_DNA"/>
</dbReference>
<gene>
    <name evidence="3" type="ORF">FA09DRAFT_26965</name>
</gene>
<dbReference type="OrthoDB" id="449359at2759"/>
<evidence type="ECO:0000259" key="2">
    <source>
        <dbReference type="Pfam" id="PF08401"/>
    </source>
</evidence>
<organism evidence="3 4">
    <name type="scientific">Tilletiopsis washingtonensis</name>
    <dbReference type="NCBI Taxonomy" id="58919"/>
    <lineage>
        <taxon>Eukaryota</taxon>
        <taxon>Fungi</taxon>
        <taxon>Dikarya</taxon>
        <taxon>Basidiomycota</taxon>
        <taxon>Ustilaginomycotina</taxon>
        <taxon>Exobasidiomycetes</taxon>
        <taxon>Entylomatales</taxon>
        <taxon>Entylomatales incertae sedis</taxon>
        <taxon>Tilletiopsis</taxon>
    </lineage>
</organism>
<reference evidence="3 4" key="1">
    <citation type="journal article" date="2018" name="Mol. Biol. Evol.">
        <title>Broad Genomic Sampling Reveals a Smut Pathogenic Ancestry of the Fungal Clade Ustilaginomycotina.</title>
        <authorList>
            <person name="Kijpornyongpan T."/>
            <person name="Mondo S.J."/>
            <person name="Barry K."/>
            <person name="Sandor L."/>
            <person name="Lee J."/>
            <person name="Lipzen A."/>
            <person name="Pangilinan J."/>
            <person name="LaButti K."/>
            <person name="Hainaut M."/>
            <person name="Henrissat B."/>
            <person name="Grigoriev I.V."/>
            <person name="Spatafora J.W."/>
            <person name="Aime M.C."/>
        </authorList>
    </citation>
    <scope>NUCLEOTIDE SEQUENCE [LARGE SCALE GENOMIC DNA]</scope>
    <source>
        <strain evidence="3 4">MCA 4186</strain>
    </source>
</reference>
<dbReference type="Proteomes" id="UP000245946">
    <property type="component" value="Unassembled WGS sequence"/>
</dbReference>